<dbReference type="InterPro" id="IPR010657">
    <property type="entry name" value="ImpA_N"/>
</dbReference>
<dbReference type="PANTHER" id="PTHR37024:SF3">
    <property type="entry name" value="TYPE VI SECRETION SYSTEM PROTEIN TSSA"/>
    <property type="match status" value="1"/>
</dbReference>
<dbReference type="STRING" id="1121942.SAMN02745148_02454"/>
<feature type="compositionally biased region" description="Basic and acidic residues" evidence="1">
    <location>
        <begin position="212"/>
        <end position="233"/>
    </location>
</feature>
<sequence length="484" mass="53529">MTRITTQAQLAPLLAPLPASSSGDTEGAPEIGHRVDGEADYAWLDEEMMKIGSLRHGSVDWLQAESRAMRLLSEKGKDLKVLGHLLHCLQQDGDPLRFALSLQLLVGVLGSWWHAAWPFHSERARHRLFIQFTQRSARLAAALDFCGTPTEHRLCEEACLALIDAAQARELPTENLDELKRTLEGARQSEPASAQGTAATERGRDKSRHTGTSHDDPAPSRAPEGRLESSNERGNRQALLKMADFINEQSPGEPLGYRLRRHALWHAIHALPGTRDGERTELVPVSADRIANYRDALARNADSALWRRIEASLAVSPYWLEGHRLSAEVANALGHADCATAIREEVVRFVERLPGLEALTFNDGTPFIDDATREWLDRAPTGSGPRNYHGSGDPWQIGLAEAHDRLAEEGLQAALGVLDRGLAEARWPRDRAYWRLASAELLEAAGLDALARQHYQALQHALADIDLARWEPALVAHLDKSLKN</sequence>
<feature type="domain" description="ImpA N-terminal" evidence="2">
    <location>
        <begin position="30"/>
        <end position="126"/>
    </location>
</feature>
<evidence type="ECO:0000256" key="1">
    <source>
        <dbReference type="SAM" id="MobiDB-lite"/>
    </source>
</evidence>
<proteinExistence type="predicted"/>
<dbReference type="Pfam" id="PF16989">
    <property type="entry name" value="T6SS_VasJ"/>
    <property type="match status" value="1"/>
</dbReference>
<dbReference type="OrthoDB" id="1522895at2"/>
<dbReference type="InterPro" id="IPR017739">
    <property type="entry name" value="T6SS-assoc_VCA0119"/>
</dbReference>
<dbReference type="NCBIfam" id="TIGR03362">
    <property type="entry name" value="VI_chp_7"/>
    <property type="match status" value="1"/>
</dbReference>
<gene>
    <name evidence="3" type="ORF">SAMN02745148_02454</name>
</gene>
<dbReference type="Proteomes" id="UP000184346">
    <property type="component" value="Unassembled WGS sequence"/>
</dbReference>
<dbReference type="AlphaFoldDB" id="A0A1M5B3W3"/>
<protein>
    <submittedName>
        <fullName evidence="3">Type VI secretion system protein VasJ</fullName>
    </submittedName>
</protein>
<keyword evidence="4" id="KW-1185">Reference proteome</keyword>
<name>A0A1M5B3W3_9GAMM</name>
<reference evidence="3 4" key="1">
    <citation type="submission" date="2016-11" db="EMBL/GenBank/DDBJ databases">
        <authorList>
            <person name="Jaros S."/>
            <person name="Januszkiewicz K."/>
            <person name="Wedrychowicz H."/>
        </authorList>
    </citation>
    <scope>NUCLEOTIDE SEQUENCE [LARGE SCALE GENOMIC DNA]</scope>
    <source>
        <strain evidence="3 4">DSM 19980</strain>
    </source>
</reference>
<feature type="region of interest" description="Disordered" evidence="1">
    <location>
        <begin position="184"/>
        <end position="233"/>
    </location>
</feature>
<dbReference type="Pfam" id="PF06812">
    <property type="entry name" value="ImpA_N"/>
    <property type="match status" value="1"/>
</dbReference>
<dbReference type="PANTHER" id="PTHR37024">
    <property type="entry name" value="TYPE VI SECRETION SYSTEM DUF2094 AND IMPA-RELATED DOMAIN PROTEIN"/>
    <property type="match status" value="1"/>
</dbReference>
<evidence type="ECO:0000313" key="4">
    <source>
        <dbReference type="Proteomes" id="UP000184346"/>
    </source>
</evidence>
<accession>A0A1M5B3W3</accession>
<dbReference type="EMBL" id="FQUJ01000010">
    <property type="protein sequence ID" value="SHF37017.1"/>
    <property type="molecule type" value="Genomic_DNA"/>
</dbReference>
<evidence type="ECO:0000313" key="3">
    <source>
        <dbReference type="EMBL" id="SHF37017.1"/>
    </source>
</evidence>
<dbReference type="RefSeq" id="WP_072823237.1">
    <property type="nucleotide sequence ID" value="NZ_FQUJ01000010.1"/>
</dbReference>
<organism evidence="3 4">
    <name type="scientific">Modicisalibacter ilicicola DSM 19980</name>
    <dbReference type="NCBI Taxonomy" id="1121942"/>
    <lineage>
        <taxon>Bacteria</taxon>
        <taxon>Pseudomonadati</taxon>
        <taxon>Pseudomonadota</taxon>
        <taxon>Gammaproteobacteria</taxon>
        <taxon>Oceanospirillales</taxon>
        <taxon>Halomonadaceae</taxon>
        <taxon>Modicisalibacter</taxon>
    </lineage>
</organism>
<evidence type="ECO:0000259" key="2">
    <source>
        <dbReference type="Pfam" id="PF06812"/>
    </source>
</evidence>